<dbReference type="Proteomes" id="UP000827872">
    <property type="component" value="Linkage Group LG03"/>
</dbReference>
<evidence type="ECO:0000313" key="2">
    <source>
        <dbReference type="Proteomes" id="UP000827872"/>
    </source>
</evidence>
<evidence type="ECO:0000313" key="1">
    <source>
        <dbReference type="EMBL" id="KAH7992028.1"/>
    </source>
</evidence>
<gene>
    <name evidence="1" type="ORF">K3G42_018302</name>
</gene>
<proteinExistence type="predicted"/>
<dbReference type="EMBL" id="CM037616">
    <property type="protein sequence ID" value="KAH7992028.1"/>
    <property type="molecule type" value="Genomic_DNA"/>
</dbReference>
<accession>A0ACB8EHM7</accession>
<organism evidence="1 2">
    <name type="scientific">Sphaerodactylus townsendi</name>
    <dbReference type="NCBI Taxonomy" id="933632"/>
    <lineage>
        <taxon>Eukaryota</taxon>
        <taxon>Metazoa</taxon>
        <taxon>Chordata</taxon>
        <taxon>Craniata</taxon>
        <taxon>Vertebrata</taxon>
        <taxon>Euteleostomi</taxon>
        <taxon>Lepidosauria</taxon>
        <taxon>Squamata</taxon>
        <taxon>Bifurcata</taxon>
        <taxon>Gekkota</taxon>
        <taxon>Sphaerodactylidae</taxon>
        <taxon>Sphaerodactylus</taxon>
    </lineage>
</organism>
<comment type="caution">
    <text evidence="1">The sequence shown here is derived from an EMBL/GenBank/DDBJ whole genome shotgun (WGS) entry which is preliminary data.</text>
</comment>
<name>A0ACB8EHM7_9SAUR</name>
<protein>
    <submittedName>
        <fullName evidence="1">Uncharacterized protein</fullName>
    </submittedName>
</protein>
<sequence length="118" mass="12722">MSKVLKRHLGAGSSGAGCLPLPGTVDAGRSQCLWSASEKRRLQPNSCHRGKAAILAEAYLQEEHGVNLLADTSRSHQKHKDPHVIKPEPEHVPLAGMLDCDNLASQPGHTWREAGMTS</sequence>
<reference evidence="1" key="1">
    <citation type="submission" date="2021-08" db="EMBL/GenBank/DDBJ databases">
        <title>The first chromosome-level gecko genome reveals the dynamic sex chromosomes of Neotropical dwarf geckos (Sphaerodactylidae: Sphaerodactylus).</title>
        <authorList>
            <person name="Pinto B.J."/>
            <person name="Keating S.E."/>
            <person name="Gamble T."/>
        </authorList>
    </citation>
    <scope>NUCLEOTIDE SEQUENCE</scope>
    <source>
        <strain evidence="1">TG3544</strain>
    </source>
</reference>
<keyword evidence="2" id="KW-1185">Reference proteome</keyword>